<comment type="caution">
    <text evidence="1">The sequence shown here is derived from an EMBL/GenBank/DDBJ whole genome shotgun (WGS) entry which is preliminary data.</text>
</comment>
<organism evidence="1 2">
    <name type="scientific">Komagataeibacter intermedius AF2</name>
    <dbReference type="NCBI Taxonomy" id="1458464"/>
    <lineage>
        <taxon>Bacteria</taxon>
        <taxon>Pseudomonadati</taxon>
        <taxon>Pseudomonadota</taxon>
        <taxon>Alphaproteobacteria</taxon>
        <taxon>Acetobacterales</taxon>
        <taxon>Acetobacteraceae</taxon>
        <taxon>Komagataeibacter</taxon>
    </lineage>
</organism>
<sequence length="157" mass="16092">MVSTVWPEESVVTPVMAASLPLSAASAASVSVKVLPPPCTVRADVVPSANCLALPKPDDVISPFGLASSRCSDERSSCTLSGTLRVSVTFWFCPSGIETSPCRVTWSPGTVLAAVTDVVGEMPLVVPLLSPTMSSMDVKLPTAGASLTVRLNASGTS</sequence>
<protein>
    <submittedName>
        <fullName evidence="1">Uncharacterized protein</fullName>
    </submittedName>
</protein>
<accession>A0A0N1FAJ3</accession>
<reference evidence="1 2" key="1">
    <citation type="submission" date="2015-07" db="EMBL/GenBank/DDBJ databases">
        <title>Draft Genome Sequence of Komagataeibacter intermedius Strain AF2, Isolated from Kombucha Tea.</title>
        <authorList>
            <person name="Santos R.A."/>
            <person name="Berretta A.A."/>
            <person name="Barud H.S."/>
            <person name="Ribeiro S.J."/>
            <person name="Gonzalez-Garcia L.N."/>
            <person name="Zucchi T.D."/>
            <person name="Goldman G.H."/>
            <person name="Riano-Pachon D.M."/>
        </authorList>
    </citation>
    <scope>NUCLEOTIDE SEQUENCE [LARGE SCALE GENOMIC DNA]</scope>
    <source>
        <strain evidence="1 2">AF2</strain>
    </source>
</reference>
<dbReference type="Proteomes" id="UP000031553">
    <property type="component" value="Unassembled WGS sequence"/>
</dbReference>
<dbReference type="AlphaFoldDB" id="A0A0N1FAJ3"/>
<evidence type="ECO:0000313" key="2">
    <source>
        <dbReference type="Proteomes" id="UP000031553"/>
    </source>
</evidence>
<dbReference type="EMBL" id="JUFX02000207">
    <property type="protein sequence ID" value="KPH86237.1"/>
    <property type="molecule type" value="Genomic_DNA"/>
</dbReference>
<name>A0A0N1FAJ3_9PROT</name>
<evidence type="ECO:0000313" key="1">
    <source>
        <dbReference type="EMBL" id="KPH86237.1"/>
    </source>
</evidence>
<gene>
    <name evidence="1" type="ORF">GLUCOINTEAF2_0202897</name>
</gene>
<proteinExistence type="predicted"/>